<dbReference type="RefSeq" id="WP_131756651.1">
    <property type="nucleotide sequence ID" value="NZ_CAACUY010000019.1"/>
</dbReference>
<proteinExistence type="predicted"/>
<dbReference type="Pfam" id="PF00999">
    <property type="entry name" value="Na_H_Exchanger"/>
    <property type="match status" value="1"/>
</dbReference>
<feature type="transmembrane region" description="Helical" evidence="7">
    <location>
        <begin position="388"/>
        <end position="412"/>
    </location>
</feature>
<feature type="transmembrane region" description="Helical" evidence="7">
    <location>
        <begin position="267"/>
        <end position="288"/>
    </location>
</feature>
<feature type="transmembrane region" description="Helical" evidence="7">
    <location>
        <begin position="138"/>
        <end position="162"/>
    </location>
</feature>
<evidence type="ECO:0000256" key="3">
    <source>
        <dbReference type="ARBA" id="ARBA00022692"/>
    </source>
</evidence>
<organism evidence="9 10">
    <name type="scientific">Actinomadura fibrosa</name>
    <dbReference type="NCBI Taxonomy" id="111802"/>
    <lineage>
        <taxon>Bacteria</taxon>
        <taxon>Bacillati</taxon>
        <taxon>Actinomycetota</taxon>
        <taxon>Actinomycetes</taxon>
        <taxon>Streptosporangiales</taxon>
        <taxon>Thermomonosporaceae</taxon>
        <taxon>Actinomadura</taxon>
    </lineage>
</organism>
<name>A0ABW2XLB8_9ACTN</name>
<accession>A0ABW2XLB8</accession>
<keyword evidence="6 7" id="KW-0472">Membrane</keyword>
<protein>
    <submittedName>
        <fullName evidence="9">Cation:proton antiporter</fullName>
    </submittedName>
</protein>
<evidence type="ECO:0000256" key="1">
    <source>
        <dbReference type="ARBA" id="ARBA00004141"/>
    </source>
</evidence>
<feature type="transmembrane region" description="Helical" evidence="7">
    <location>
        <begin position="71"/>
        <end position="90"/>
    </location>
</feature>
<comment type="caution">
    <text evidence="9">The sequence shown here is derived from an EMBL/GenBank/DDBJ whole genome shotgun (WGS) entry which is preliminary data.</text>
</comment>
<dbReference type="Gene3D" id="1.20.1530.20">
    <property type="match status" value="1"/>
</dbReference>
<feature type="transmembrane region" description="Helical" evidence="7">
    <location>
        <begin position="174"/>
        <end position="195"/>
    </location>
</feature>
<evidence type="ECO:0000259" key="8">
    <source>
        <dbReference type="Pfam" id="PF00999"/>
    </source>
</evidence>
<dbReference type="PANTHER" id="PTHR32468">
    <property type="entry name" value="CATION/H + ANTIPORTER"/>
    <property type="match status" value="1"/>
</dbReference>
<feature type="domain" description="Cation/H+ exchanger transmembrane" evidence="8">
    <location>
        <begin position="51"/>
        <end position="431"/>
    </location>
</feature>
<comment type="subcellular location">
    <subcellularLocation>
        <location evidence="1">Membrane</location>
        <topology evidence="1">Multi-pass membrane protein</topology>
    </subcellularLocation>
</comment>
<evidence type="ECO:0000256" key="4">
    <source>
        <dbReference type="ARBA" id="ARBA00022989"/>
    </source>
</evidence>
<feature type="transmembrane region" description="Helical" evidence="7">
    <location>
        <begin position="324"/>
        <end position="342"/>
    </location>
</feature>
<feature type="transmembrane region" description="Helical" evidence="7">
    <location>
        <begin position="207"/>
        <end position="229"/>
    </location>
</feature>
<feature type="transmembrane region" description="Helical" evidence="7">
    <location>
        <begin position="418"/>
        <end position="437"/>
    </location>
</feature>
<feature type="transmembrane region" description="Helical" evidence="7">
    <location>
        <begin position="241"/>
        <end position="260"/>
    </location>
</feature>
<feature type="transmembrane region" description="Helical" evidence="7">
    <location>
        <begin position="294"/>
        <end position="312"/>
    </location>
</feature>
<keyword evidence="5" id="KW-0406">Ion transport</keyword>
<feature type="transmembrane region" description="Helical" evidence="7">
    <location>
        <begin position="45"/>
        <end position="64"/>
    </location>
</feature>
<keyword evidence="10" id="KW-1185">Reference proteome</keyword>
<sequence length="475" mass="49587">MLVLAQPPVAQPPAEPSAAHAAHAAAVHAAAAASRDANLDLVLKVLPALVVILLAAWLCGRLALMVMQPRVLGEMVAGVLLGPTLFGALFPDAQAKVFPPEVKPILYVLSTLGLTLYMFLVGAGLDHGSASPGEGRRAMALAVSGVVPALLLGVGTGAALWGTLSLPDVGRLEFALFVGGALSLTAFPMLARMLYERNLENSPLGRLSLLAAAVDDAVAWCLLAVLTAVHLESGMGDALRTIGLAALFAAAMLLVARRLLRPLGREFARTGTIGPNAMYVIVLVAVTAGWLTDWIGIYSVFGGFIAGLAMPRDPEFRRALHERMMGFVSTLLLPTFFTFSGLNTRLDGIAGGTMLAALLAIMAAGFVGKYAGCSLAMRGLGFSWRESCAVGALMNARGLMILIFINIGLAQGMITQELFAMLVLVAVITTASALPLYKLALPERYERRAVPAEPVSAEPADAAATAHVSAARPVH</sequence>
<dbReference type="PANTHER" id="PTHR32468:SF0">
    <property type="entry name" value="K(+)_H(+) ANTIPORTER 1"/>
    <property type="match status" value="1"/>
</dbReference>
<evidence type="ECO:0000256" key="7">
    <source>
        <dbReference type="SAM" id="Phobius"/>
    </source>
</evidence>
<feature type="transmembrane region" description="Helical" evidence="7">
    <location>
        <begin position="348"/>
        <end position="367"/>
    </location>
</feature>
<evidence type="ECO:0000313" key="10">
    <source>
        <dbReference type="Proteomes" id="UP001597063"/>
    </source>
</evidence>
<reference evidence="10" key="1">
    <citation type="journal article" date="2019" name="Int. J. Syst. Evol. Microbiol.">
        <title>The Global Catalogue of Microorganisms (GCM) 10K type strain sequencing project: providing services to taxonomists for standard genome sequencing and annotation.</title>
        <authorList>
            <consortium name="The Broad Institute Genomics Platform"/>
            <consortium name="The Broad Institute Genome Sequencing Center for Infectious Disease"/>
            <person name="Wu L."/>
            <person name="Ma J."/>
        </authorList>
    </citation>
    <scope>NUCLEOTIDE SEQUENCE [LARGE SCALE GENOMIC DNA]</scope>
    <source>
        <strain evidence="10">JCM 9371</strain>
    </source>
</reference>
<evidence type="ECO:0000313" key="9">
    <source>
        <dbReference type="EMBL" id="MFD0686093.1"/>
    </source>
</evidence>
<keyword evidence="4 7" id="KW-1133">Transmembrane helix</keyword>
<evidence type="ECO:0000256" key="2">
    <source>
        <dbReference type="ARBA" id="ARBA00022448"/>
    </source>
</evidence>
<dbReference type="InterPro" id="IPR050794">
    <property type="entry name" value="CPA2_transporter"/>
</dbReference>
<feature type="transmembrane region" description="Helical" evidence="7">
    <location>
        <begin position="105"/>
        <end position="126"/>
    </location>
</feature>
<dbReference type="EMBL" id="JBHTGP010000008">
    <property type="protein sequence ID" value="MFD0686093.1"/>
    <property type="molecule type" value="Genomic_DNA"/>
</dbReference>
<dbReference type="InterPro" id="IPR038770">
    <property type="entry name" value="Na+/solute_symporter_sf"/>
</dbReference>
<keyword evidence="2" id="KW-0813">Transport</keyword>
<dbReference type="InterPro" id="IPR006153">
    <property type="entry name" value="Cation/H_exchanger_TM"/>
</dbReference>
<evidence type="ECO:0000256" key="6">
    <source>
        <dbReference type="ARBA" id="ARBA00023136"/>
    </source>
</evidence>
<evidence type="ECO:0000256" key="5">
    <source>
        <dbReference type="ARBA" id="ARBA00023065"/>
    </source>
</evidence>
<dbReference type="Proteomes" id="UP001597063">
    <property type="component" value="Unassembled WGS sequence"/>
</dbReference>
<gene>
    <name evidence="9" type="ORF">ACFQZM_16445</name>
</gene>
<keyword evidence="3 7" id="KW-0812">Transmembrane</keyword>